<dbReference type="AlphaFoldDB" id="A0A9E8HUH5"/>
<dbReference type="RefSeq" id="WP_251811708.1">
    <property type="nucleotide sequence ID" value="NZ_CP101527.1"/>
</dbReference>
<dbReference type="Proteomes" id="UP001164472">
    <property type="component" value="Chromosome"/>
</dbReference>
<organism evidence="2 3">
    <name type="scientific">Alkalimarinus sediminis</name>
    <dbReference type="NCBI Taxonomy" id="1632866"/>
    <lineage>
        <taxon>Bacteria</taxon>
        <taxon>Pseudomonadati</taxon>
        <taxon>Pseudomonadota</taxon>
        <taxon>Gammaproteobacteria</taxon>
        <taxon>Alteromonadales</taxon>
        <taxon>Alteromonadaceae</taxon>
        <taxon>Alkalimarinus</taxon>
    </lineage>
</organism>
<accession>A0A9E8HUH5</accession>
<feature type="chain" id="PRO_5038565336" description="DUF481 domain-containing protein" evidence="1">
    <location>
        <begin position="21"/>
        <end position="238"/>
    </location>
</feature>
<gene>
    <name evidence="2" type="ORF">NNL22_05090</name>
</gene>
<keyword evidence="1" id="KW-0732">Signal</keyword>
<reference evidence="2" key="1">
    <citation type="submission" date="2022-07" db="EMBL/GenBank/DDBJ databases">
        <title>Alkalimarinus sp. nov., isolated from gut of a Alitta virens.</title>
        <authorList>
            <person name="Yang A.I."/>
            <person name="Shin N.-R."/>
        </authorList>
    </citation>
    <scope>NUCLEOTIDE SEQUENCE</scope>
    <source>
        <strain evidence="2">FA028</strain>
    </source>
</reference>
<evidence type="ECO:0008006" key="4">
    <source>
        <dbReference type="Google" id="ProtNLM"/>
    </source>
</evidence>
<feature type="signal peptide" evidence="1">
    <location>
        <begin position="1"/>
        <end position="20"/>
    </location>
</feature>
<dbReference type="EMBL" id="CP101527">
    <property type="protein sequence ID" value="UZW75959.1"/>
    <property type="molecule type" value="Genomic_DNA"/>
</dbReference>
<name>A0A9E8HUH5_9ALTE</name>
<evidence type="ECO:0000313" key="3">
    <source>
        <dbReference type="Proteomes" id="UP001164472"/>
    </source>
</evidence>
<dbReference type="KEGG" id="asem:NNL22_05090"/>
<protein>
    <recommendedName>
        <fullName evidence="4">DUF481 domain-containing protein</fullName>
    </recommendedName>
</protein>
<proteinExistence type="predicted"/>
<keyword evidence="3" id="KW-1185">Reference proteome</keyword>
<sequence>MVNRFIVIAMLLSVSAWSHSSSILEFEGRAYDAKTDKFIYLEKHRVTLDSEGNYASSDVQYVDEKGDVFAAKQVNYEFSRTAPSFSFHDYRNDTRVEVKNQQQRIKLISKNGAAEITKSLPVSEEKGLVVDAGFDRFIYENWDRLLNQRDVSFAFLAISRAMFVNLDVSETRRTEESVVYTVKPSNFFLSLLVEPIELTYSINSQRLVQFEGLTNIAKSEGGRVTDDNYVAVIRYQYF</sequence>
<evidence type="ECO:0000256" key="1">
    <source>
        <dbReference type="SAM" id="SignalP"/>
    </source>
</evidence>
<evidence type="ECO:0000313" key="2">
    <source>
        <dbReference type="EMBL" id="UZW75959.1"/>
    </source>
</evidence>